<feature type="non-terminal residue" evidence="1">
    <location>
        <position position="1"/>
    </location>
</feature>
<comment type="caution">
    <text evidence="1">The sequence shown here is derived from an EMBL/GenBank/DDBJ whole genome shotgun (WGS) entry which is preliminary data.</text>
</comment>
<evidence type="ECO:0000313" key="2">
    <source>
        <dbReference type="Proteomes" id="UP000275408"/>
    </source>
</evidence>
<protein>
    <submittedName>
        <fullName evidence="1">Uncharacterized protein</fullName>
    </submittedName>
</protein>
<dbReference type="AlphaFoldDB" id="A0A3M6UB02"/>
<dbReference type="OrthoDB" id="5987011at2759"/>
<dbReference type="Proteomes" id="UP000275408">
    <property type="component" value="Unassembled WGS sequence"/>
</dbReference>
<gene>
    <name evidence="1" type="ORF">pdam_00017262</name>
</gene>
<accession>A0A3M6UB02</accession>
<sequence>TPLCALTGTADPITQETIKQVLNLAQDIKYFYELDWLITLLRNEGVNCPKTTVFCNTINEIALVTNHIMSKLGSRCSLLHSLLSRTTV</sequence>
<reference evidence="1 2" key="1">
    <citation type="journal article" date="2018" name="Sci. Rep.">
        <title>Comparative analysis of the Pocillopora damicornis genome highlights role of immune system in coral evolution.</title>
        <authorList>
            <person name="Cunning R."/>
            <person name="Bay R.A."/>
            <person name="Gillette P."/>
            <person name="Baker A.C."/>
            <person name="Traylor-Knowles N."/>
        </authorList>
    </citation>
    <scope>NUCLEOTIDE SEQUENCE [LARGE SCALE GENOMIC DNA]</scope>
    <source>
        <strain evidence="1">RSMAS</strain>
        <tissue evidence="1">Whole animal</tissue>
    </source>
</reference>
<feature type="non-terminal residue" evidence="1">
    <location>
        <position position="88"/>
    </location>
</feature>
<proteinExistence type="predicted"/>
<name>A0A3M6UB02_POCDA</name>
<evidence type="ECO:0000313" key="1">
    <source>
        <dbReference type="EMBL" id="RMX50852.1"/>
    </source>
</evidence>
<dbReference type="EMBL" id="RCHS01001889">
    <property type="protein sequence ID" value="RMX50852.1"/>
    <property type="molecule type" value="Genomic_DNA"/>
</dbReference>
<keyword evidence="2" id="KW-1185">Reference proteome</keyword>
<organism evidence="1 2">
    <name type="scientific">Pocillopora damicornis</name>
    <name type="common">Cauliflower coral</name>
    <name type="synonym">Millepora damicornis</name>
    <dbReference type="NCBI Taxonomy" id="46731"/>
    <lineage>
        <taxon>Eukaryota</taxon>
        <taxon>Metazoa</taxon>
        <taxon>Cnidaria</taxon>
        <taxon>Anthozoa</taxon>
        <taxon>Hexacorallia</taxon>
        <taxon>Scleractinia</taxon>
        <taxon>Astrocoeniina</taxon>
        <taxon>Pocilloporidae</taxon>
        <taxon>Pocillopora</taxon>
    </lineage>
</organism>